<evidence type="ECO:0000259" key="1">
    <source>
        <dbReference type="Pfam" id="PF00078"/>
    </source>
</evidence>
<organism evidence="2 3">
    <name type="scientific">Eumeta variegata</name>
    <name type="common">Bagworm moth</name>
    <name type="synonym">Eumeta japonica</name>
    <dbReference type="NCBI Taxonomy" id="151549"/>
    <lineage>
        <taxon>Eukaryota</taxon>
        <taxon>Metazoa</taxon>
        <taxon>Ecdysozoa</taxon>
        <taxon>Arthropoda</taxon>
        <taxon>Hexapoda</taxon>
        <taxon>Insecta</taxon>
        <taxon>Pterygota</taxon>
        <taxon>Neoptera</taxon>
        <taxon>Endopterygota</taxon>
        <taxon>Lepidoptera</taxon>
        <taxon>Glossata</taxon>
        <taxon>Ditrysia</taxon>
        <taxon>Tineoidea</taxon>
        <taxon>Psychidae</taxon>
        <taxon>Oiketicinae</taxon>
        <taxon>Eumeta</taxon>
    </lineage>
</organism>
<sequence length="161" mass="18459">MDELSAKWFLYADDQVILTPSACVLQKMVNKMNDFVKERGMKVNFGKTKVMAFERGKSTNECDILIESEKVEQAKKFVYSGGMFTNNGKHDRYIQKRVNPGNKVNEALLVIMNSKSVSRQVRLAVRNGILILTLIYGSESRVWQKKNESRINAVKMRCDTK</sequence>
<dbReference type="PANTHER" id="PTHR47027">
    <property type="entry name" value="REVERSE TRANSCRIPTASE DOMAIN-CONTAINING PROTEIN"/>
    <property type="match status" value="1"/>
</dbReference>
<dbReference type="AlphaFoldDB" id="A0A4C1VAF5"/>
<proteinExistence type="predicted"/>
<dbReference type="EMBL" id="BGZK01000302">
    <property type="protein sequence ID" value="GBP35362.1"/>
    <property type="molecule type" value="Genomic_DNA"/>
</dbReference>
<dbReference type="Pfam" id="PF00078">
    <property type="entry name" value="RVT_1"/>
    <property type="match status" value="1"/>
</dbReference>
<evidence type="ECO:0000313" key="2">
    <source>
        <dbReference type="EMBL" id="GBP35362.1"/>
    </source>
</evidence>
<dbReference type="STRING" id="151549.A0A4C1VAF5"/>
<dbReference type="OrthoDB" id="425681at2759"/>
<name>A0A4C1VAF5_EUMVA</name>
<protein>
    <recommendedName>
        <fullName evidence="1">Reverse transcriptase domain-containing protein</fullName>
    </recommendedName>
</protein>
<accession>A0A4C1VAF5</accession>
<comment type="caution">
    <text evidence="2">The sequence shown here is derived from an EMBL/GenBank/DDBJ whole genome shotgun (WGS) entry which is preliminary data.</text>
</comment>
<keyword evidence="3" id="KW-1185">Reference proteome</keyword>
<gene>
    <name evidence="2" type="ORF">EVAR_20735_1</name>
</gene>
<dbReference type="InterPro" id="IPR000477">
    <property type="entry name" value="RT_dom"/>
</dbReference>
<dbReference type="PANTHER" id="PTHR47027:SF30">
    <property type="entry name" value="THAP-TYPE DOMAIN-CONTAINING PROTEIN"/>
    <property type="match status" value="1"/>
</dbReference>
<evidence type="ECO:0000313" key="3">
    <source>
        <dbReference type="Proteomes" id="UP000299102"/>
    </source>
</evidence>
<feature type="domain" description="Reverse transcriptase" evidence="1">
    <location>
        <begin position="6"/>
        <end position="65"/>
    </location>
</feature>
<dbReference type="Proteomes" id="UP000299102">
    <property type="component" value="Unassembled WGS sequence"/>
</dbReference>
<reference evidence="2 3" key="1">
    <citation type="journal article" date="2019" name="Commun. Biol.">
        <title>The bagworm genome reveals a unique fibroin gene that provides high tensile strength.</title>
        <authorList>
            <person name="Kono N."/>
            <person name="Nakamura H."/>
            <person name="Ohtoshi R."/>
            <person name="Tomita M."/>
            <person name="Numata K."/>
            <person name="Arakawa K."/>
        </authorList>
    </citation>
    <scope>NUCLEOTIDE SEQUENCE [LARGE SCALE GENOMIC DNA]</scope>
</reference>